<reference evidence="1" key="1">
    <citation type="submission" date="2020-03" db="EMBL/GenBank/DDBJ databases">
        <title>The deep terrestrial virosphere.</title>
        <authorList>
            <person name="Holmfeldt K."/>
            <person name="Nilsson E."/>
            <person name="Simone D."/>
            <person name="Lopez-Fernandez M."/>
            <person name="Wu X."/>
            <person name="de Brujin I."/>
            <person name="Lundin D."/>
            <person name="Andersson A."/>
            <person name="Bertilsson S."/>
            <person name="Dopson M."/>
        </authorList>
    </citation>
    <scope>NUCLEOTIDE SEQUENCE</scope>
    <source>
        <strain evidence="2">MM415B00526</strain>
        <strain evidence="1">TM448A04438</strain>
    </source>
</reference>
<evidence type="ECO:0000313" key="1">
    <source>
        <dbReference type="EMBL" id="QJA54181.1"/>
    </source>
</evidence>
<dbReference type="EMBL" id="MT141516">
    <property type="protein sequence ID" value="QJA64271.1"/>
    <property type="molecule type" value="Genomic_DNA"/>
</dbReference>
<protein>
    <submittedName>
        <fullName evidence="1">Uncharacterized protein</fullName>
    </submittedName>
</protein>
<proteinExistence type="predicted"/>
<dbReference type="EMBL" id="MT144483">
    <property type="protein sequence ID" value="QJA54181.1"/>
    <property type="molecule type" value="Genomic_DNA"/>
</dbReference>
<sequence>MSQYTKGEWNVQLAQPYDEHEFEVSYDTPDGLTFPIADVHGKLEYGDVEANAHLIAAAPDMHHILTGLINDPNHFCLLPPHYKQAISEVLSKAKGGK</sequence>
<name>A0A6H2A3G1_9ZZZZ</name>
<dbReference type="AlphaFoldDB" id="A0A6H2A3G1"/>
<gene>
    <name evidence="2" type="ORF">MM415B00526_0034</name>
    <name evidence="1" type="ORF">TM448A04438_0011</name>
</gene>
<accession>A0A6H2A3G1</accession>
<organism evidence="1">
    <name type="scientific">viral metagenome</name>
    <dbReference type="NCBI Taxonomy" id="1070528"/>
    <lineage>
        <taxon>unclassified sequences</taxon>
        <taxon>metagenomes</taxon>
        <taxon>organismal metagenomes</taxon>
    </lineage>
</organism>
<evidence type="ECO:0000313" key="2">
    <source>
        <dbReference type="EMBL" id="QJA64271.1"/>
    </source>
</evidence>